<sequence length="125" mass="14231">MAETEEARERSNNTLLLIRRNSLDLNSFLAERWRRSMKSSPLRSTISSFSSSVDLPLISFSSSSLLAIIATDEARLDDTPGRRVGHKCEIRTPLNGDEVDDLVRFNLEGRLKLEIERLVILRCEI</sequence>
<organism evidence="1 2">
    <name type="scientific">Striga asiatica</name>
    <name type="common">Asiatic witchweed</name>
    <name type="synonym">Buchnera asiatica</name>
    <dbReference type="NCBI Taxonomy" id="4170"/>
    <lineage>
        <taxon>Eukaryota</taxon>
        <taxon>Viridiplantae</taxon>
        <taxon>Streptophyta</taxon>
        <taxon>Embryophyta</taxon>
        <taxon>Tracheophyta</taxon>
        <taxon>Spermatophyta</taxon>
        <taxon>Magnoliopsida</taxon>
        <taxon>eudicotyledons</taxon>
        <taxon>Gunneridae</taxon>
        <taxon>Pentapetalae</taxon>
        <taxon>asterids</taxon>
        <taxon>lamiids</taxon>
        <taxon>Lamiales</taxon>
        <taxon>Orobanchaceae</taxon>
        <taxon>Buchnereae</taxon>
        <taxon>Striga</taxon>
    </lineage>
</organism>
<keyword evidence="2" id="KW-1185">Reference proteome</keyword>
<protein>
    <submittedName>
        <fullName evidence="1">Molecular chaperone heat shock protein</fullName>
    </submittedName>
</protein>
<proteinExistence type="predicted"/>
<gene>
    <name evidence="1" type="ORF">STAS_26859</name>
</gene>
<evidence type="ECO:0000313" key="2">
    <source>
        <dbReference type="Proteomes" id="UP000325081"/>
    </source>
</evidence>
<reference evidence="2" key="1">
    <citation type="journal article" date="2019" name="Curr. Biol.">
        <title>Genome Sequence of Striga asiatica Provides Insight into the Evolution of Plant Parasitism.</title>
        <authorList>
            <person name="Yoshida S."/>
            <person name="Kim S."/>
            <person name="Wafula E.K."/>
            <person name="Tanskanen J."/>
            <person name="Kim Y.M."/>
            <person name="Honaas L."/>
            <person name="Yang Z."/>
            <person name="Spallek T."/>
            <person name="Conn C.E."/>
            <person name="Ichihashi Y."/>
            <person name="Cheong K."/>
            <person name="Cui S."/>
            <person name="Der J.P."/>
            <person name="Gundlach H."/>
            <person name="Jiao Y."/>
            <person name="Hori C."/>
            <person name="Ishida J.K."/>
            <person name="Kasahara H."/>
            <person name="Kiba T."/>
            <person name="Kim M.S."/>
            <person name="Koo N."/>
            <person name="Laohavisit A."/>
            <person name="Lee Y.H."/>
            <person name="Lumba S."/>
            <person name="McCourt P."/>
            <person name="Mortimer J.C."/>
            <person name="Mutuku J.M."/>
            <person name="Nomura T."/>
            <person name="Sasaki-Sekimoto Y."/>
            <person name="Seto Y."/>
            <person name="Wang Y."/>
            <person name="Wakatake T."/>
            <person name="Sakakibara H."/>
            <person name="Demura T."/>
            <person name="Yamaguchi S."/>
            <person name="Yoneyama K."/>
            <person name="Manabe R.I."/>
            <person name="Nelson D.C."/>
            <person name="Schulman A.H."/>
            <person name="Timko M.P."/>
            <person name="dePamphilis C.W."/>
            <person name="Choi D."/>
            <person name="Shirasu K."/>
        </authorList>
    </citation>
    <scope>NUCLEOTIDE SEQUENCE [LARGE SCALE GENOMIC DNA]</scope>
    <source>
        <strain evidence="2">cv. UVA1</strain>
    </source>
</reference>
<accession>A0A5A7R030</accession>
<keyword evidence="1" id="KW-0346">Stress response</keyword>
<name>A0A5A7R030_STRAF</name>
<dbReference type="AlphaFoldDB" id="A0A5A7R030"/>
<dbReference type="EMBL" id="BKCP01008737">
    <property type="protein sequence ID" value="GER49611.1"/>
    <property type="molecule type" value="Genomic_DNA"/>
</dbReference>
<comment type="caution">
    <text evidence="1">The sequence shown here is derived from an EMBL/GenBank/DDBJ whole genome shotgun (WGS) entry which is preliminary data.</text>
</comment>
<evidence type="ECO:0000313" key="1">
    <source>
        <dbReference type="EMBL" id="GER49611.1"/>
    </source>
</evidence>
<dbReference type="Proteomes" id="UP000325081">
    <property type="component" value="Unassembled WGS sequence"/>
</dbReference>